<evidence type="ECO:0000259" key="2">
    <source>
        <dbReference type="Pfam" id="PF02541"/>
    </source>
</evidence>
<dbReference type="InterPro" id="IPR043129">
    <property type="entry name" value="ATPase_NBD"/>
</dbReference>
<dbReference type="SUPFAM" id="SSF53067">
    <property type="entry name" value="Actin-like ATPase domain"/>
    <property type="match status" value="2"/>
</dbReference>
<feature type="domain" description="Ppx/GppA phosphatase N-terminal" evidence="2">
    <location>
        <begin position="38"/>
        <end position="307"/>
    </location>
</feature>
<dbReference type="AlphaFoldDB" id="A0A3Q9RMG9"/>
<dbReference type="Gene3D" id="3.30.420.150">
    <property type="entry name" value="Exopolyphosphatase. Domain 2"/>
    <property type="match status" value="1"/>
</dbReference>
<dbReference type="Gene3D" id="3.30.420.40">
    <property type="match status" value="1"/>
</dbReference>
<dbReference type="OrthoDB" id="9807195at2"/>
<dbReference type="Pfam" id="PF02541">
    <property type="entry name" value="Ppx-GppA"/>
    <property type="match status" value="1"/>
</dbReference>
<dbReference type="RefSeq" id="WP_127759732.1">
    <property type="nucleotide sequence ID" value="NZ_CP026095.1"/>
</dbReference>
<evidence type="ECO:0000313" key="4">
    <source>
        <dbReference type="Proteomes" id="UP000283095"/>
    </source>
</evidence>
<gene>
    <name evidence="3" type="primary">ppx-gppA</name>
    <name evidence="3" type="ORF">BAOM_1593</name>
</gene>
<dbReference type="CDD" id="cd24052">
    <property type="entry name" value="ASKHA_NBD_HpPPX-GppA-like"/>
    <property type="match status" value="1"/>
</dbReference>
<organism evidence="3 4">
    <name type="scientific">Peribacillus asahii</name>
    <dbReference type="NCBI Taxonomy" id="228899"/>
    <lineage>
        <taxon>Bacteria</taxon>
        <taxon>Bacillati</taxon>
        <taxon>Bacillota</taxon>
        <taxon>Bacilli</taxon>
        <taxon>Bacillales</taxon>
        <taxon>Bacillaceae</taxon>
        <taxon>Peribacillus</taxon>
    </lineage>
</organism>
<dbReference type="PANTHER" id="PTHR30005">
    <property type="entry name" value="EXOPOLYPHOSPHATASE"/>
    <property type="match status" value="1"/>
</dbReference>
<dbReference type="InterPro" id="IPR050273">
    <property type="entry name" value="GppA/Ppx_hydrolase"/>
</dbReference>
<name>A0A3Q9RMG9_9BACI</name>
<accession>A0A3Q9RMG9</accession>
<dbReference type="EMBL" id="CP026095">
    <property type="protein sequence ID" value="AZV42203.1"/>
    <property type="molecule type" value="Genomic_DNA"/>
</dbReference>
<protein>
    <submittedName>
        <fullName evidence="3">Exopolyphosphatase</fullName>
    </submittedName>
</protein>
<evidence type="ECO:0000313" key="3">
    <source>
        <dbReference type="EMBL" id="AZV42203.1"/>
    </source>
</evidence>
<dbReference type="PANTHER" id="PTHR30005:SF0">
    <property type="entry name" value="RETROGRADE REGULATION PROTEIN 2"/>
    <property type="match status" value="1"/>
</dbReference>
<dbReference type="KEGG" id="pasa:BAOM_1593"/>
<proteinExistence type="inferred from homology"/>
<evidence type="ECO:0000256" key="1">
    <source>
        <dbReference type="ARBA" id="ARBA00007125"/>
    </source>
</evidence>
<sequence length="432" mass="49650">MERIAVIDIGSNSFHMIICEVSGSYFNPVKIVNDNDYKAYVRLGANLQQGDYIKLEKIQEIMTVLTRFQHVAIRNKVDKVFCVATEALRRAANGQEIIQLIKEQIGIEVELISGQQEAYLGYYSIVNGFALDNYLMVDIGGSSTELVYVSDREMKQSISLPVGSLNICDRFQSTNTIDDQLGMEMTQSFKAMLDCVEWLKDIEIDAVIGVGGTMRTIGKYDRAKKHYPLPIQHNYSLTFERVQAIFGELRTLTEQERLEVEELPKKRAAIFPSALLFVVTIMDYVQNKQLILSKHGLREGVVWDYLLHGKVCENILERDIEQLLNEHTLSECYQQRLTEVFAACRSMLTTEEVDVIKLATLFNLKKQYSDGKQTKKFLKYLFSRGIFGVTHQQMMVALLIAEYNVDDKYKRILTDRDHAFVLHMKSLNLFRE</sequence>
<dbReference type="Proteomes" id="UP000283095">
    <property type="component" value="Chromosome"/>
</dbReference>
<reference evidence="3 4" key="1">
    <citation type="submission" date="2018-01" db="EMBL/GenBank/DDBJ databases">
        <title>Bacillus asahii Genome sequencing and assembly.</title>
        <authorList>
            <person name="Jiang H."/>
            <person name="Feng Y."/>
            <person name="Zhao F."/>
            <person name="Lin X."/>
        </authorList>
    </citation>
    <scope>NUCLEOTIDE SEQUENCE [LARGE SCALE GENOMIC DNA]</scope>
    <source>
        <strain evidence="3 4">OM18</strain>
    </source>
</reference>
<dbReference type="GO" id="GO:0006357">
    <property type="term" value="P:regulation of transcription by RNA polymerase II"/>
    <property type="evidence" value="ECO:0007669"/>
    <property type="project" value="TreeGrafter"/>
</dbReference>
<comment type="similarity">
    <text evidence="1">Belongs to the GppA/Ppx family.</text>
</comment>
<dbReference type="InterPro" id="IPR003695">
    <property type="entry name" value="Ppx_GppA_N"/>
</dbReference>